<protein>
    <submittedName>
        <fullName evidence="1">Uncharacterized protein</fullName>
    </submittedName>
</protein>
<evidence type="ECO:0000313" key="1">
    <source>
        <dbReference type="EMBL" id="KAI9919531.1"/>
    </source>
</evidence>
<reference evidence="1 2" key="1">
    <citation type="journal article" date="2022" name="bioRxiv">
        <title>The genome of the oomycete Peronosclerospora sorghi, a cosmopolitan pathogen of maize and sorghum, is inflated with dispersed pseudogenes.</title>
        <authorList>
            <person name="Fletcher K."/>
            <person name="Martin F."/>
            <person name="Isakeit T."/>
            <person name="Cavanaugh K."/>
            <person name="Magill C."/>
            <person name="Michelmore R."/>
        </authorList>
    </citation>
    <scope>NUCLEOTIDE SEQUENCE [LARGE SCALE GENOMIC DNA]</scope>
    <source>
        <strain evidence="1">P6</strain>
    </source>
</reference>
<dbReference type="Proteomes" id="UP001163321">
    <property type="component" value="Chromosome 11"/>
</dbReference>
<keyword evidence="2" id="KW-1185">Reference proteome</keyword>
<name>A0ACC0WNC7_9STRA</name>
<sequence length="730" mass="81426">MPLDEKLPKKLDKRDLTEVVVIEGNHTTASFLYRMDWGYRSVKMLLDESDRMSRLEYCGQIKILRSRSPIPVQTLSAVELKVEVFASATSSVSISEKDMRTVSVTEPFVLLNKLPVPLTYRVRSAFSSAYGYGTSDSPSEPETIAVGEKKSIWWTDIDQRPLFQLIVEEGCTLPSKWLELASGGTARGAVLSVQLSRVDDGRQFRILLRIVLNAQKAATQAVVTAQAQRLAASAAEARGEQARAAYVVKAQAQVNAQQALKVQSQVQIHANAQKLHAQTLAATQAQGLSLVQAQAKAQFSRKDYIAKAQSHISSATVQTPLSSPSMSSFVSQQQAQKLQAQIKVNAQKVHAQVLATAQAQGLKPMQAQEKKKQAQATCVHRASAQAQAKIARSQSQGLVKSLVLGNTSSRQWWTFCPQISTRSAGAALPRLATDSINQQAPSLVISVSDVKCWEQAKPDRSFLRILREPGTSEELKVHAIQLLIMPVLTISFEDPSINNIDVMDLDNVMWFLREIRESKEYPPYTMQAWYVLIQHMSKYVTEHRKEVIKFAWNHLKAHDLTSKLSAYVNVCRFISVYDTPLKIILQVYVALLRNHEMDARFLVRKAFDILLTDLPRCRRRTSSSRLLNGPRKSRSKKVIYSDHTATPVYVEFLADIWVINRSGLDLVYGTAAYSEAYIPPPAARTRVGNAQISAYSSDNSGKIPVIRTGLRGCSWSARFEADPKRLSWQD</sequence>
<organism evidence="1 2">
    <name type="scientific">Peronosclerospora sorghi</name>
    <dbReference type="NCBI Taxonomy" id="230839"/>
    <lineage>
        <taxon>Eukaryota</taxon>
        <taxon>Sar</taxon>
        <taxon>Stramenopiles</taxon>
        <taxon>Oomycota</taxon>
        <taxon>Peronosporomycetes</taxon>
        <taxon>Peronosporales</taxon>
        <taxon>Peronosporaceae</taxon>
        <taxon>Peronosclerospora</taxon>
    </lineage>
</organism>
<proteinExistence type="predicted"/>
<dbReference type="EMBL" id="CM047590">
    <property type="protein sequence ID" value="KAI9919531.1"/>
    <property type="molecule type" value="Genomic_DNA"/>
</dbReference>
<evidence type="ECO:0000313" key="2">
    <source>
        <dbReference type="Proteomes" id="UP001163321"/>
    </source>
</evidence>
<comment type="caution">
    <text evidence="1">The sequence shown here is derived from an EMBL/GenBank/DDBJ whole genome shotgun (WGS) entry which is preliminary data.</text>
</comment>
<gene>
    <name evidence="1" type="ORF">PsorP6_017531</name>
</gene>
<accession>A0ACC0WNC7</accession>